<reference evidence="1" key="1">
    <citation type="submission" date="2019-07" db="EMBL/GenBank/DDBJ databases">
        <authorList>
            <person name="Weber M."/>
            <person name="Kostadinov I."/>
            <person name="Kostadinov D I."/>
        </authorList>
    </citation>
    <scope>NUCLEOTIDE SEQUENCE</scope>
    <source>
        <strain evidence="1">Gfbio:sag-sample-m06:053724c1-46a9-4a36-b237-ea2bf867836b</strain>
    </source>
</reference>
<proteinExistence type="predicted"/>
<sequence>MSDDETNWTEFREFATVDLEQSFVGAWETDGESLMIDLDVVLRPEHAFYEKPRPAEGACFRPAVIEFPLCTQIIGPAKDGNDNVAEAVESLKSGCIAGLRRTRNGHYVICAEFGTVDIVAERPLLRLKAPLTGIPGQ</sequence>
<organism evidence="1">
    <name type="scientific">uncultured Woeseiaceae bacterium</name>
    <dbReference type="NCBI Taxonomy" id="1983305"/>
    <lineage>
        <taxon>Bacteria</taxon>
        <taxon>Pseudomonadati</taxon>
        <taxon>Pseudomonadota</taxon>
        <taxon>Gammaproteobacteria</taxon>
        <taxon>Woeseiales</taxon>
        <taxon>Woeseiaceae</taxon>
        <taxon>environmental samples</taxon>
    </lineage>
</organism>
<evidence type="ECO:0000313" key="1">
    <source>
        <dbReference type="EMBL" id="VUX55458.1"/>
    </source>
</evidence>
<dbReference type="AlphaFoldDB" id="A0A7D9H5S7"/>
<name>A0A7D9H5S7_9GAMM</name>
<dbReference type="EMBL" id="LR633967">
    <property type="protein sequence ID" value="VUX55458.1"/>
    <property type="molecule type" value="Genomic_DNA"/>
</dbReference>
<accession>A0A7D9H5S7</accession>
<protein>
    <submittedName>
        <fullName evidence="1">Uncharacterized protein</fullName>
    </submittedName>
</protein>
<gene>
    <name evidence="1" type="ORF">JTBM06_V1_30018</name>
</gene>